<keyword evidence="7 11" id="KW-1133">Transmembrane helix</keyword>
<feature type="region of interest" description="Disordered" evidence="10">
    <location>
        <begin position="37"/>
        <end position="81"/>
    </location>
</feature>
<feature type="compositionally biased region" description="Acidic residues" evidence="10">
    <location>
        <begin position="377"/>
        <end position="398"/>
    </location>
</feature>
<dbReference type="Pfam" id="PF09335">
    <property type="entry name" value="VTT_dom"/>
    <property type="match status" value="1"/>
</dbReference>
<evidence type="ECO:0000256" key="10">
    <source>
        <dbReference type="SAM" id="MobiDB-lite"/>
    </source>
</evidence>
<evidence type="ECO:0000313" key="13">
    <source>
        <dbReference type="EMBL" id="KAJ8655442.1"/>
    </source>
</evidence>
<feature type="transmembrane region" description="Helical" evidence="11">
    <location>
        <begin position="203"/>
        <end position="223"/>
    </location>
</feature>
<evidence type="ECO:0000313" key="14">
    <source>
        <dbReference type="Proteomes" id="UP001234581"/>
    </source>
</evidence>
<feature type="compositionally biased region" description="Basic and acidic residues" evidence="10">
    <location>
        <begin position="400"/>
        <end position="412"/>
    </location>
</feature>
<feature type="transmembrane region" description="Helical" evidence="11">
    <location>
        <begin position="163"/>
        <end position="182"/>
    </location>
</feature>
<evidence type="ECO:0000256" key="1">
    <source>
        <dbReference type="ARBA" id="ARBA00002978"/>
    </source>
</evidence>
<evidence type="ECO:0000256" key="8">
    <source>
        <dbReference type="ARBA" id="ARBA00023034"/>
    </source>
</evidence>
<dbReference type="PANTHER" id="PTHR47549:SF3">
    <property type="entry name" value="GOLGI APPARATUS MEMBRANE PROTEIN TVP38"/>
    <property type="match status" value="1"/>
</dbReference>
<reference evidence="13 14" key="1">
    <citation type="submission" date="2023-03" db="EMBL/GenBank/DDBJ databases">
        <title>Genome sequence of Lichtheimia ornata CBS 291.66.</title>
        <authorList>
            <person name="Mohabir J.T."/>
            <person name="Shea T.P."/>
            <person name="Kurbessoian T."/>
            <person name="Berby B."/>
            <person name="Fontaine J."/>
            <person name="Livny J."/>
            <person name="Gnirke A."/>
            <person name="Stajich J.E."/>
            <person name="Cuomo C.A."/>
        </authorList>
    </citation>
    <scope>NUCLEOTIDE SEQUENCE [LARGE SCALE GENOMIC DNA]</scope>
    <source>
        <strain evidence="13">CBS 291.66</strain>
    </source>
</reference>
<keyword evidence="14" id="KW-1185">Reference proteome</keyword>
<feature type="compositionally biased region" description="Low complexity" evidence="10">
    <location>
        <begin position="37"/>
        <end position="74"/>
    </location>
</feature>
<evidence type="ECO:0000256" key="11">
    <source>
        <dbReference type="SAM" id="Phobius"/>
    </source>
</evidence>
<feature type="transmembrane region" description="Helical" evidence="11">
    <location>
        <begin position="123"/>
        <end position="143"/>
    </location>
</feature>
<evidence type="ECO:0000256" key="4">
    <source>
        <dbReference type="ARBA" id="ARBA00013533"/>
    </source>
</evidence>
<feature type="transmembrane region" description="Helical" evidence="11">
    <location>
        <begin position="328"/>
        <end position="349"/>
    </location>
</feature>
<feature type="transmembrane region" description="Helical" evidence="11">
    <location>
        <begin position="260"/>
        <end position="278"/>
    </location>
</feature>
<evidence type="ECO:0000259" key="12">
    <source>
        <dbReference type="Pfam" id="PF09335"/>
    </source>
</evidence>
<comment type="function">
    <text evidence="1">Golgi membrane protein involved in vesicular trafficking and spindle migration.</text>
</comment>
<keyword evidence="9 11" id="KW-0472">Membrane</keyword>
<organism evidence="13 14">
    <name type="scientific">Lichtheimia ornata</name>
    <dbReference type="NCBI Taxonomy" id="688661"/>
    <lineage>
        <taxon>Eukaryota</taxon>
        <taxon>Fungi</taxon>
        <taxon>Fungi incertae sedis</taxon>
        <taxon>Mucoromycota</taxon>
        <taxon>Mucoromycotina</taxon>
        <taxon>Mucoromycetes</taxon>
        <taxon>Mucorales</taxon>
        <taxon>Lichtheimiaceae</taxon>
        <taxon>Lichtheimia</taxon>
    </lineage>
</organism>
<dbReference type="InterPro" id="IPR051076">
    <property type="entry name" value="Golgi_membrane_TVP38/TMEM64"/>
</dbReference>
<comment type="similarity">
    <text evidence="3">Belongs to the TVP38/TMEM64 family.</text>
</comment>
<comment type="caution">
    <text evidence="13">The sequence shown here is derived from an EMBL/GenBank/DDBJ whole genome shotgun (WGS) entry which is preliminary data.</text>
</comment>
<name>A0AAD7UZA6_9FUNG</name>
<keyword evidence="6 11" id="KW-0812">Transmembrane</keyword>
<dbReference type="GO" id="GO:0016192">
    <property type="term" value="P:vesicle-mediated transport"/>
    <property type="evidence" value="ECO:0007669"/>
    <property type="project" value="TreeGrafter"/>
</dbReference>
<dbReference type="PANTHER" id="PTHR47549">
    <property type="entry name" value="GOLGI APPARATUS MEMBRANE PROTEIN TVP38-RELATED"/>
    <property type="match status" value="1"/>
</dbReference>
<evidence type="ECO:0000256" key="6">
    <source>
        <dbReference type="ARBA" id="ARBA00022692"/>
    </source>
</evidence>
<dbReference type="GO" id="GO:0000022">
    <property type="term" value="P:mitotic spindle elongation"/>
    <property type="evidence" value="ECO:0007669"/>
    <property type="project" value="TreeGrafter"/>
</dbReference>
<gene>
    <name evidence="13" type="ORF">O0I10_008936</name>
</gene>
<dbReference type="GO" id="GO:0000139">
    <property type="term" value="C:Golgi membrane"/>
    <property type="evidence" value="ECO:0007669"/>
    <property type="project" value="UniProtKB-SubCell"/>
</dbReference>
<dbReference type="AlphaFoldDB" id="A0AAD7UZA6"/>
<proteinExistence type="inferred from homology"/>
<accession>A0AAD7UZA6</accession>
<evidence type="ECO:0000256" key="7">
    <source>
        <dbReference type="ARBA" id="ARBA00022989"/>
    </source>
</evidence>
<dbReference type="RefSeq" id="XP_058340355.1">
    <property type="nucleotide sequence ID" value="XM_058488935.1"/>
</dbReference>
<evidence type="ECO:0000256" key="9">
    <source>
        <dbReference type="ARBA" id="ARBA00023136"/>
    </source>
</evidence>
<protein>
    <recommendedName>
        <fullName evidence="4">Golgi apparatus membrane protein TVP38</fullName>
    </recommendedName>
    <alternativeName>
        <fullName evidence="5">Golgi apparatus membrane protein tvp38</fullName>
    </alternativeName>
</protein>
<keyword evidence="8" id="KW-0333">Golgi apparatus</keyword>
<dbReference type="Proteomes" id="UP001234581">
    <property type="component" value="Unassembled WGS sequence"/>
</dbReference>
<dbReference type="InterPro" id="IPR032816">
    <property type="entry name" value="VTT_dom"/>
</dbReference>
<dbReference type="EMBL" id="JARTCD010000049">
    <property type="protein sequence ID" value="KAJ8655442.1"/>
    <property type="molecule type" value="Genomic_DNA"/>
</dbReference>
<feature type="domain" description="VTT" evidence="12">
    <location>
        <begin position="186"/>
        <end position="298"/>
    </location>
</feature>
<dbReference type="GeneID" id="83216343"/>
<evidence type="ECO:0000256" key="5">
    <source>
        <dbReference type="ARBA" id="ARBA00020673"/>
    </source>
</evidence>
<evidence type="ECO:0000256" key="2">
    <source>
        <dbReference type="ARBA" id="ARBA00004653"/>
    </source>
</evidence>
<sequence>MTKCVSTTFLYLDFEQSTLLNSNMEPQQRTSAIALAGNNNNTHLGTGNDTDSFEMNGNPLNKPSNNNPATTSSSDLRQSEDHPHDMQTFWFSEQGSMTYKERARRILEQLLDRRRLWQLIKDWRWAICLFLISWIMGMIMYSYRHELYTALEDLSNLLRDMGFGGYLLLSLLIFLSAFPPMIGYGTYQTLSGFTFGFAQGFPVSYFSALLGSVVCFVVSRLWLKGFVQRLMARYPNLKAVVHAVEKKGFKLFLLIRLSPYPFNLLNVLFAATNISLWDYTIGTALTLTKIALHVYIGANLTSFAKQFLDDEDDSEMSDSEKRANTARSIAMIIGSVLATGVMIYIYIVAKRAVKEVEQEERQDDQESLAFLSRQAQEDDDGASLEDWMEWHEDDDNSVEMDARSRDVERGRQ</sequence>
<evidence type="ECO:0000256" key="3">
    <source>
        <dbReference type="ARBA" id="ARBA00008640"/>
    </source>
</evidence>
<feature type="region of interest" description="Disordered" evidence="10">
    <location>
        <begin position="360"/>
        <end position="412"/>
    </location>
</feature>
<comment type="subcellular location">
    <subcellularLocation>
        <location evidence="2">Golgi apparatus membrane</location>
        <topology evidence="2">Multi-pass membrane protein</topology>
    </subcellularLocation>
</comment>